<gene>
    <name evidence="2" type="ORF">MNBD_CHLOROFLEXI01-947</name>
</gene>
<dbReference type="GO" id="GO:0016787">
    <property type="term" value="F:hydrolase activity"/>
    <property type="evidence" value="ECO:0007669"/>
    <property type="project" value="UniProtKB-KW"/>
</dbReference>
<dbReference type="EMBL" id="UOEU01000666">
    <property type="protein sequence ID" value="VAW37504.1"/>
    <property type="molecule type" value="Genomic_DNA"/>
</dbReference>
<dbReference type="PANTHER" id="PTHR43798:SF33">
    <property type="entry name" value="HYDROLASE, PUTATIVE (AFU_ORTHOLOGUE AFUA_2G14860)-RELATED"/>
    <property type="match status" value="1"/>
</dbReference>
<dbReference type="AlphaFoldDB" id="A0A3B0W1Q0"/>
<dbReference type="PANTHER" id="PTHR43798">
    <property type="entry name" value="MONOACYLGLYCEROL LIPASE"/>
    <property type="match status" value="1"/>
</dbReference>
<dbReference type="SUPFAM" id="SSF53474">
    <property type="entry name" value="alpha/beta-Hydrolases"/>
    <property type="match status" value="1"/>
</dbReference>
<dbReference type="PRINTS" id="PR00412">
    <property type="entry name" value="EPOXHYDRLASE"/>
</dbReference>
<feature type="domain" description="AB hydrolase-1" evidence="1">
    <location>
        <begin position="26"/>
        <end position="260"/>
    </location>
</feature>
<evidence type="ECO:0000313" key="2">
    <source>
        <dbReference type="EMBL" id="VAW37504.1"/>
    </source>
</evidence>
<dbReference type="InterPro" id="IPR050266">
    <property type="entry name" value="AB_hydrolase_sf"/>
</dbReference>
<sequence>MKTKYVQVGSQRIAYYESEGTGSTMLFVHGNSASGRTFQHQLEGSLGHKYRIIAMDLPGHGDSDPASDLAAYGMPGYAKVVTAVAQALNATDAILVGWSLGGHIVLEAHNLLPHAAGFVIYGTPPLAFPPAMEEAFLPNPAVNVGFTPDVTEEQAHAYASAFFRKGSSVDPAPFVADVMKTDGQARAGLAASIVPDGYQDEVKIVAELTRPLTILHGKGETLVNDGYIAELTMPTLWRGAIQYIEDAGHAVHWEQPEQFNNLLAAFAEDIA</sequence>
<dbReference type="PRINTS" id="PR00111">
    <property type="entry name" value="ABHYDROLASE"/>
</dbReference>
<dbReference type="InterPro" id="IPR029058">
    <property type="entry name" value="AB_hydrolase_fold"/>
</dbReference>
<dbReference type="InterPro" id="IPR000639">
    <property type="entry name" value="Epox_hydrolase-like"/>
</dbReference>
<dbReference type="InterPro" id="IPR000073">
    <property type="entry name" value="AB_hydrolase_1"/>
</dbReference>
<dbReference type="Pfam" id="PF12697">
    <property type="entry name" value="Abhydrolase_6"/>
    <property type="match status" value="1"/>
</dbReference>
<name>A0A3B0W1Q0_9ZZZZ</name>
<evidence type="ECO:0000259" key="1">
    <source>
        <dbReference type="Pfam" id="PF12697"/>
    </source>
</evidence>
<dbReference type="Gene3D" id="3.40.50.1820">
    <property type="entry name" value="alpha/beta hydrolase"/>
    <property type="match status" value="1"/>
</dbReference>
<organism evidence="2">
    <name type="scientific">hydrothermal vent metagenome</name>
    <dbReference type="NCBI Taxonomy" id="652676"/>
    <lineage>
        <taxon>unclassified sequences</taxon>
        <taxon>metagenomes</taxon>
        <taxon>ecological metagenomes</taxon>
    </lineage>
</organism>
<proteinExistence type="predicted"/>
<reference evidence="2" key="1">
    <citation type="submission" date="2018-06" db="EMBL/GenBank/DDBJ databases">
        <authorList>
            <person name="Zhirakovskaya E."/>
        </authorList>
    </citation>
    <scope>NUCLEOTIDE SEQUENCE</scope>
</reference>
<dbReference type="GO" id="GO:0016020">
    <property type="term" value="C:membrane"/>
    <property type="evidence" value="ECO:0007669"/>
    <property type="project" value="TreeGrafter"/>
</dbReference>
<accession>A0A3B0W1Q0</accession>
<keyword evidence="2" id="KW-0378">Hydrolase</keyword>
<protein>
    <submittedName>
        <fullName evidence="2">Hydrolase, alpha/beta fold family</fullName>
    </submittedName>
</protein>